<organism evidence="2 3">
    <name type="scientific">Bodo saltans</name>
    <name type="common">Flagellated protozoan</name>
    <dbReference type="NCBI Taxonomy" id="75058"/>
    <lineage>
        <taxon>Eukaryota</taxon>
        <taxon>Discoba</taxon>
        <taxon>Euglenozoa</taxon>
        <taxon>Kinetoplastea</taxon>
        <taxon>Metakinetoplastina</taxon>
        <taxon>Eubodonida</taxon>
        <taxon>Bodonidae</taxon>
        <taxon>Bodo</taxon>
    </lineage>
</organism>
<keyword evidence="1" id="KW-0732">Signal</keyword>
<keyword evidence="3" id="KW-1185">Reference proteome</keyword>
<protein>
    <recommendedName>
        <fullName evidence="4">Membrane-associated protein</fullName>
    </recommendedName>
</protein>
<gene>
    <name evidence="2" type="ORF">BSAL_61360</name>
</gene>
<dbReference type="Proteomes" id="UP000051952">
    <property type="component" value="Unassembled WGS sequence"/>
</dbReference>
<dbReference type="AlphaFoldDB" id="A0A0S4KE62"/>
<reference evidence="3" key="1">
    <citation type="submission" date="2015-09" db="EMBL/GenBank/DDBJ databases">
        <authorList>
            <consortium name="Pathogen Informatics"/>
        </authorList>
    </citation>
    <scope>NUCLEOTIDE SEQUENCE [LARGE SCALE GENOMIC DNA]</scope>
    <source>
        <strain evidence="3">Lake Konstanz</strain>
    </source>
</reference>
<feature type="signal peptide" evidence="1">
    <location>
        <begin position="1"/>
        <end position="28"/>
    </location>
</feature>
<evidence type="ECO:0000313" key="2">
    <source>
        <dbReference type="EMBL" id="CUI12835.1"/>
    </source>
</evidence>
<feature type="chain" id="PRO_5006623171" description="Membrane-associated protein" evidence="1">
    <location>
        <begin position="29"/>
        <end position="796"/>
    </location>
</feature>
<accession>A0A0S4KE62</accession>
<evidence type="ECO:0000313" key="3">
    <source>
        <dbReference type="Proteomes" id="UP000051952"/>
    </source>
</evidence>
<proteinExistence type="predicted"/>
<evidence type="ECO:0008006" key="4">
    <source>
        <dbReference type="Google" id="ProtNLM"/>
    </source>
</evidence>
<evidence type="ECO:0000256" key="1">
    <source>
        <dbReference type="SAM" id="SignalP"/>
    </source>
</evidence>
<sequence length="796" mass="87073">MPLPTPKITLLICVVATIVVCTHHTVHGSPLQRPSNITFGMYHNMIDSILRFDGTQMYAGAKAAEKEINDDDFLDGIVLNITWVPAAALTDTSATIEATASSFLNDTSFFGALLSDWGSSASLANLIKTQHNSQIPLIGARQLADSAFGNDSRYDLALRQPPSTELLMMLHNAMNSEQARCSSFAIVTRSFLDISAVLPTLGLFGFSSILFDLGANYFVLPNTTDLLNQWHSGTNNTDYYPPQCGLFFCTAGDTAAILVAMYNDSRFDMTRMSFYGASLTSEGQWNSSAFGTAPFSRLHFITNFPYADSTTNPLALRFQSALSNYLASVDMTTVPAGIKQVPFLTIPSLPALEGYLAVRWIAEVLSGMPSINQSLFLRNVYSRRFMWIDDVTLGPLTDRCLVDATTDITCFCNVAMATMRIVRVNPSTGYPTADTTDASISTLTLPMDQCYLVQANLRTPLSFEIWYPQVTTAAGIQTFTNFKTMMALLSTNYNVALSTPRVMFSATLMNPLVPFLPNETNAKYLDRLWVQHRPTITFSALWNEMPYPIINIIVAPTTSYEDLPLTAATQYSRYSWALKPTLGDLMHGVTLYLSELFTTGERAGRTPMVVVVADAAAGLSVAVRSINTVQWEVSGGGVQNLSDITVISKSLRSAMAVAATGQDVVFIVSTISSPVTVNAITAAVAASQFYEGKPNAHNVWNHFILSIATDQNNMFAAKFATANKSALPFFPIYFGSYMYAFWEPTNTMRLLTIELLNTTVNSVIESVAFQSGILLFALFSNAVEGVTTEHNSQLSD</sequence>
<name>A0A0S4KE62_BODSA</name>
<dbReference type="VEuPathDB" id="TriTrypDB:BSAL_61360"/>
<dbReference type="EMBL" id="CYKH01000298">
    <property type="protein sequence ID" value="CUI12835.1"/>
    <property type="molecule type" value="Genomic_DNA"/>
</dbReference>